<evidence type="ECO:0000256" key="2">
    <source>
        <dbReference type="ARBA" id="ARBA00023242"/>
    </source>
</evidence>
<dbReference type="GO" id="GO:0005634">
    <property type="term" value="C:nucleus"/>
    <property type="evidence" value="ECO:0007669"/>
    <property type="project" value="UniProtKB-SubCell"/>
</dbReference>
<dbReference type="SMART" id="SM00066">
    <property type="entry name" value="GAL4"/>
    <property type="match status" value="1"/>
</dbReference>
<dbReference type="InterPro" id="IPR001138">
    <property type="entry name" value="Zn2Cys6_DnaBD"/>
</dbReference>
<keyword evidence="2" id="KW-0539">Nucleus</keyword>
<accession>A0AAD7VQL8</accession>
<evidence type="ECO:0000256" key="1">
    <source>
        <dbReference type="ARBA" id="ARBA00004123"/>
    </source>
</evidence>
<dbReference type="PANTHER" id="PTHR37534">
    <property type="entry name" value="TRANSCRIPTIONAL ACTIVATOR PROTEIN UGA3"/>
    <property type="match status" value="1"/>
</dbReference>
<dbReference type="Pfam" id="PF00172">
    <property type="entry name" value="Zn_clus"/>
    <property type="match status" value="1"/>
</dbReference>
<dbReference type="GO" id="GO:0008270">
    <property type="term" value="F:zinc ion binding"/>
    <property type="evidence" value="ECO:0007669"/>
    <property type="project" value="InterPro"/>
</dbReference>
<dbReference type="PROSITE" id="PS50048">
    <property type="entry name" value="ZN2_CY6_FUNGAL_2"/>
    <property type="match status" value="1"/>
</dbReference>
<dbReference type="SUPFAM" id="SSF57701">
    <property type="entry name" value="Zn2/Cys6 DNA-binding domain"/>
    <property type="match status" value="1"/>
</dbReference>
<dbReference type="EMBL" id="JARPMG010000011">
    <property type="protein sequence ID" value="KAJ8097300.1"/>
    <property type="molecule type" value="Genomic_DNA"/>
</dbReference>
<evidence type="ECO:0000313" key="4">
    <source>
        <dbReference type="EMBL" id="KAJ8097300.1"/>
    </source>
</evidence>
<dbReference type="AlphaFoldDB" id="A0AAD7VQL8"/>
<dbReference type="InterPro" id="IPR036864">
    <property type="entry name" value="Zn2-C6_fun-type_DNA-bd_sf"/>
</dbReference>
<dbReference type="Gene3D" id="4.10.240.10">
    <property type="entry name" value="Zn(2)-C6 fungal-type DNA-binding domain"/>
    <property type="match status" value="1"/>
</dbReference>
<evidence type="ECO:0000313" key="5">
    <source>
        <dbReference type="Proteomes" id="UP001217417"/>
    </source>
</evidence>
<dbReference type="Proteomes" id="UP001217417">
    <property type="component" value="Unassembled WGS sequence"/>
</dbReference>
<protein>
    <submittedName>
        <fullName evidence="4">Fungal-specific transcription factor domain-containing protein</fullName>
    </submittedName>
</protein>
<dbReference type="CDD" id="cd00067">
    <property type="entry name" value="GAL4"/>
    <property type="match status" value="1"/>
</dbReference>
<keyword evidence="5" id="KW-1185">Reference proteome</keyword>
<comment type="caution">
    <text evidence="4">The sequence shown here is derived from an EMBL/GenBank/DDBJ whole genome shotgun (WGS) entry which is preliminary data.</text>
</comment>
<dbReference type="InterPro" id="IPR021858">
    <property type="entry name" value="Fun_TF"/>
</dbReference>
<dbReference type="RefSeq" id="XP_056040750.1">
    <property type="nucleotide sequence ID" value="XM_056190340.1"/>
</dbReference>
<dbReference type="GeneID" id="80885506"/>
<feature type="domain" description="Zn(2)-C6 fungal-type" evidence="3">
    <location>
        <begin position="24"/>
        <end position="52"/>
    </location>
</feature>
<sequence>MVRQPGTSGGVDRPKVKQSKSRNGCVTCKTKRLKCDETKPTCLQCQKRKVECGGYKKDFKWRLFEESSIVKHRPKAPVESTLVEFITSTSPPTSDATATTALFTSAEPTPKPEIVDFQQLTQDTERISAQSDEPLTITSPTTQFVFPLTTGEDCIPPSTPLLPIGMSPTDFVQMEYAPALSQGPLTDEPSSSITLGDNSWNMFAPTIILPPDEEEDTPRVHSIDPSGPVDEASLIMIPALPSLDSQTRTALFFHTSTCGVMSIKDTPSENPWRSLFWPLSHTHKALHHGIAAMANFHAAATYPSFRIEGVDHMRIAIRELVVGLNNNMPSDVALATTLTLAFAEAWDRHISTGIAHLRGAKILIRQFVTSRRVLPLSVQQSPSEQARLSRFKTLYNAWMYTAVMAKLTSDDENETGGPVEMQDEHDIFAQDGYDQVVDPLMGCAQSLFPIIGKVASLVRHVRLSGRDDIYVAGAIALKKELEMWMPSPQAPYIACDDPAFDSSSCIATAHAYKYATLLYLYQCVPSLAEHCAPSRPSSAASVPSIRQVFAMREKPTTRLAAKVLELLLSVPTSSRTCVVHIFPLLSAACEVDTEPMREIAQRRWVELSRLLRMGNVDRAFDVVEEVWRRKKVLSGGWKCKVGFTHWSSVMREWGWEILLG</sequence>
<dbReference type="GO" id="GO:0000981">
    <property type="term" value="F:DNA-binding transcription factor activity, RNA polymerase II-specific"/>
    <property type="evidence" value="ECO:0007669"/>
    <property type="project" value="InterPro"/>
</dbReference>
<comment type="subcellular location">
    <subcellularLocation>
        <location evidence="1">Nucleus</location>
    </subcellularLocation>
</comment>
<dbReference type="PANTHER" id="PTHR37534:SF47">
    <property type="entry name" value="ZN(2)-C6 FUNGAL-TYPE DOMAIN-CONTAINING PROTEIN"/>
    <property type="match status" value="1"/>
</dbReference>
<name>A0AAD7VQL8_9ASCO</name>
<gene>
    <name evidence="4" type="ORF">POJ06DRAFT_29037</name>
</gene>
<dbReference type="GO" id="GO:0045944">
    <property type="term" value="P:positive regulation of transcription by RNA polymerase II"/>
    <property type="evidence" value="ECO:0007669"/>
    <property type="project" value="TreeGrafter"/>
</dbReference>
<reference evidence="4" key="1">
    <citation type="submission" date="2023-03" db="EMBL/GenBank/DDBJ databases">
        <title>Near-Complete genome sequence of Lipomyces tetrasporous NRRL Y-64009, an oleaginous yeast capable of growing on lignocellulosic hydrolysates.</title>
        <authorList>
            <consortium name="Lawrence Berkeley National Laboratory"/>
            <person name="Jagtap S.S."/>
            <person name="Liu J.-J."/>
            <person name="Walukiewicz H.E."/>
            <person name="Pangilinan J."/>
            <person name="Lipzen A."/>
            <person name="Ahrendt S."/>
            <person name="Koriabine M."/>
            <person name="Cobaugh K."/>
            <person name="Salamov A."/>
            <person name="Yoshinaga Y."/>
            <person name="Ng V."/>
            <person name="Daum C."/>
            <person name="Grigoriev I.V."/>
            <person name="Slininger P.J."/>
            <person name="Dien B.S."/>
            <person name="Jin Y.-S."/>
            <person name="Rao C.V."/>
        </authorList>
    </citation>
    <scope>NUCLEOTIDE SEQUENCE</scope>
    <source>
        <strain evidence="4">NRRL Y-64009</strain>
    </source>
</reference>
<dbReference type="GO" id="GO:0000976">
    <property type="term" value="F:transcription cis-regulatory region binding"/>
    <property type="evidence" value="ECO:0007669"/>
    <property type="project" value="TreeGrafter"/>
</dbReference>
<evidence type="ECO:0000259" key="3">
    <source>
        <dbReference type="PROSITE" id="PS50048"/>
    </source>
</evidence>
<organism evidence="4 5">
    <name type="scientific">Lipomyces tetrasporus</name>
    <dbReference type="NCBI Taxonomy" id="54092"/>
    <lineage>
        <taxon>Eukaryota</taxon>
        <taxon>Fungi</taxon>
        <taxon>Dikarya</taxon>
        <taxon>Ascomycota</taxon>
        <taxon>Saccharomycotina</taxon>
        <taxon>Lipomycetes</taxon>
        <taxon>Lipomycetales</taxon>
        <taxon>Lipomycetaceae</taxon>
        <taxon>Lipomyces</taxon>
    </lineage>
</organism>
<dbReference type="Pfam" id="PF11951">
    <property type="entry name" value="Fungal_trans_2"/>
    <property type="match status" value="1"/>
</dbReference>
<dbReference type="PROSITE" id="PS00463">
    <property type="entry name" value="ZN2_CY6_FUNGAL_1"/>
    <property type="match status" value="1"/>
</dbReference>
<proteinExistence type="predicted"/>